<keyword evidence="7" id="KW-0256">Endoplasmic reticulum</keyword>
<evidence type="ECO:0000256" key="8">
    <source>
        <dbReference type="ARBA" id="ARBA00022848"/>
    </source>
</evidence>
<dbReference type="EMBL" id="KT071007">
    <property type="protein sequence ID" value="ALX81392.1"/>
    <property type="molecule type" value="mRNA"/>
</dbReference>
<dbReference type="PANTHER" id="PTHR24291">
    <property type="entry name" value="CYTOCHROME P450 FAMILY 4"/>
    <property type="match status" value="1"/>
</dbReference>
<comment type="similarity">
    <text evidence="4 14">Belongs to the cytochrome P450 family.</text>
</comment>
<comment type="subcellular location">
    <subcellularLocation>
        <location evidence="3">Endoplasmic reticulum membrane</location>
        <topology evidence="3">Peripheral membrane protein</topology>
    </subcellularLocation>
    <subcellularLocation>
        <location evidence="2">Microsome membrane</location>
        <topology evidence="2">Peripheral membrane protein</topology>
    </subcellularLocation>
</comment>
<dbReference type="Gene3D" id="1.10.630.10">
    <property type="entry name" value="Cytochrome P450"/>
    <property type="match status" value="1"/>
</dbReference>
<keyword evidence="6 13" id="KW-0479">Metal-binding</keyword>
<dbReference type="EC" id="1.14.14.1" evidence="15"/>
<evidence type="ECO:0000256" key="13">
    <source>
        <dbReference type="PIRSR" id="PIRSR602401-1"/>
    </source>
</evidence>
<evidence type="ECO:0000256" key="11">
    <source>
        <dbReference type="ARBA" id="ARBA00023033"/>
    </source>
</evidence>
<dbReference type="InterPro" id="IPR001128">
    <property type="entry name" value="Cyt_P450"/>
</dbReference>
<organism evidence="15">
    <name type="scientific">Liposcelis entomophila</name>
    <dbReference type="NCBI Taxonomy" id="550478"/>
    <lineage>
        <taxon>Eukaryota</taxon>
        <taxon>Metazoa</taxon>
        <taxon>Ecdysozoa</taxon>
        <taxon>Arthropoda</taxon>
        <taxon>Hexapoda</taxon>
        <taxon>Insecta</taxon>
        <taxon>Pterygota</taxon>
        <taxon>Neoptera</taxon>
        <taxon>Paraneoptera</taxon>
        <taxon>Psocodea</taxon>
        <taxon>Troctomorpha</taxon>
        <taxon>Liposcelidetae</taxon>
        <taxon>Liposcelididae</taxon>
        <taxon>Liposcelis</taxon>
    </lineage>
</organism>
<dbReference type="Pfam" id="PF00067">
    <property type="entry name" value="p450"/>
    <property type="match status" value="1"/>
</dbReference>
<dbReference type="PRINTS" id="PR00463">
    <property type="entry name" value="EP450I"/>
</dbReference>
<dbReference type="SUPFAM" id="SSF48264">
    <property type="entry name" value="Cytochrome P450"/>
    <property type="match status" value="1"/>
</dbReference>
<sequence>MWLILLGVVIFLYILLHILIPKKYNSLKAEWEVLKIPGPRRIPYFGNAHLFFVPNEEFLPVLDKLVKQYEPIFRVDFLGYLTIFCMDATQLEIILNSRKHITKSDDYEVIKPWLGTGLLTATKKKWFDHRKWLTPAFHFGILEQYIDIINKNANTLVEQLMAFSKDDYVSINPIITLCTLDIICETAMGTVVDAQRGGEKEYVKATLRMSQIFQIRQLTPYLHWDWIFKITSTGREHEKWLKVLHGFTKRVIQERKKAYKENQKLKNSEVEFSDVGEKKKISFLDLLIEMSEKENKMTEEEIREEVDTFMFEGHDTTSAALCWTLFELGSNPDIQEKAYQELQEIFGDSDRQPTNSDLAEMKYLERVIKETLRLYPSVPVISRRLEEEIKIKDYVFPAGTYTPIFIYKIHRDPRFYPDPEKFDPDRFLPEKIQGRHPYSYIPFSAGPRNCIGQRFALMEEKVILSQVLRKFQITSLDKKEDIKMMAELILRPKDNLRIVFKPRQR</sequence>
<dbReference type="GO" id="GO:0016712">
    <property type="term" value="F:oxidoreductase activity, acting on paired donors, with incorporation or reduction of molecular oxygen, reduced flavin or flavoprotein as one donor, and incorporation of one atom of oxygen"/>
    <property type="evidence" value="ECO:0007669"/>
    <property type="project" value="UniProtKB-EC"/>
</dbReference>
<reference evidence="15" key="1">
    <citation type="submission" date="2015-06" db="EMBL/GenBank/DDBJ databases">
        <title>Sequence analysis and expression characteristics of multiple P450 genes from Liposcelis entomophila (Psocoptera: Liposcelididae).</title>
        <authorList>
            <person name="Li T."/>
        </authorList>
    </citation>
    <scope>NUCLEOTIDE SEQUENCE</scope>
</reference>
<keyword evidence="9 14" id="KW-0560">Oxidoreductase</keyword>
<dbReference type="InterPro" id="IPR002401">
    <property type="entry name" value="Cyt_P450_E_grp-I"/>
</dbReference>
<evidence type="ECO:0000256" key="14">
    <source>
        <dbReference type="RuleBase" id="RU000461"/>
    </source>
</evidence>
<evidence type="ECO:0000256" key="10">
    <source>
        <dbReference type="ARBA" id="ARBA00023004"/>
    </source>
</evidence>
<dbReference type="CDD" id="cd20628">
    <property type="entry name" value="CYP4"/>
    <property type="match status" value="1"/>
</dbReference>
<evidence type="ECO:0000256" key="12">
    <source>
        <dbReference type="ARBA" id="ARBA00023136"/>
    </source>
</evidence>
<evidence type="ECO:0000256" key="2">
    <source>
        <dbReference type="ARBA" id="ARBA00004174"/>
    </source>
</evidence>
<accession>A0A0U3YU92</accession>
<keyword evidence="10 13" id="KW-0408">Iron</keyword>
<evidence type="ECO:0000256" key="6">
    <source>
        <dbReference type="ARBA" id="ARBA00022723"/>
    </source>
</evidence>
<keyword evidence="8" id="KW-0492">Microsome</keyword>
<evidence type="ECO:0000313" key="15">
    <source>
        <dbReference type="EMBL" id="ALX81392.1"/>
    </source>
</evidence>
<dbReference type="InterPro" id="IPR017972">
    <property type="entry name" value="Cyt_P450_CS"/>
</dbReference>
<dbReference type="GO" id="GO:0020037">
    <property type="term" value="F:heme binding"/>
    <property type="evidence" value="ECO:0007669"/>
    <property type="project" value="InterPro"/>
</dbReference>
<dbReference type="AlphaFoldDB" id="A0A0U3YU92"/>
<feature type="binding site" description="axial binding residue" evidence="13">
    <location>
        <position position="450"/>
    </location>
    <ligand>
        <name>heme</name>
        <dbReference type="ChEBI" id="CHEBI:30413"/>
    </ligand>
    <ligandPart>
        <name>Fe</name>
        <dbReference type="ChEBI" id="CHEBI:18248"/>
    </ligandPart>
</feature>
<keyword evidence="5 13" id="KW-0349">Heme</keyword>
<gene>
    <name evidence="15" type="primary">CYP4FD2</name>
</gene>
<protein>
    <submittedName>
        <fullName evidence="15">Cytochrome P450</fullName>
        <ecNumber evidence="15">1.14.14.1</ecNumber>
    </submittedName>
</protein>
<proteinExistence type="evidence at transcript level"/>
<dbReference type="GO" id="GO:0005506">
    <property type="term" value="F:iron ion binding"/>
    <property type="evidence" value="ECO:0007669"/>
    <property type="project" value="InterPro"/>
</dbReference>
<evidence type="ECO:0000256" key="4">
    <source>
        <dbReference type="ARBA" id="ARBA00010617"/>
    </source>
</evidence>
<dbReference type="InterPro" id="IPR050196">
    <property type="entry name" value="Cytochrome_P450_Monoox"/>
</dbReference>
<dbReference type="GO" id="GO:0005789">
    <property type="term" value="C:endoplasmic reticulum membrane"/>
    <property type="evidence" value="ECO:0007669"/>
    <property type="project" value="UniProtKB-SubCell"/>
</dbReference>
<dbReference type="PRINTS" id="PR00385">
    <property type="entry name" value="P450"/>
</dbReference>
<evidence type="ECO:0000256" key="1">
    <source>
        <dbReference type="ARBA" id="ARBA00001971"/>
    </source>
</evidence>
<name>A0A0U3YU92_9NEOP</name>
<evidence type="ECO:0000256" key="9">
    <source>
        <dbReference type="ARBA" id="ARBA00023002"/>
    </source>
</evidence>
<comment type="cofactor">
    <cofactor evidence="1 13">
        <name>heme</name>
        <dbReference type="ChEBI" id="CHEBI:30413"/>
    </cofactor>
</comment>
<evidence type="ECO:0000256" key="7">
    <source>
        <dbReference type="ARBA" id="ARBA00022824"/>
    </source>
</evidence>
<keyword evidence="11 14" id="KW-0503">Monooxygenase</keyword>
<dbReference type="PANTHER" id="PTHR24291:SF189">
    <property type="entry name" value="CYTOCHROME P450 4C3-RELATED"/>
    <property type="match status" value="1"/>
</dbReference>
<dbReference type="InterPro" id="IPR036396">
    <property type="entry name" value="Cyt_P450_sf"/>
</dbReference>
<keyword evidence="12" id="KW-0472">Membrane</keyword>
<evidence type="ECO:0000256" key="3">
    <source>
        <dbReference type="ARBA" id="ARBA00004406"/>
    </source>
</evidence>
<evidence type="ECO:0000256" key="5">
    <source>
        <dbReference type="ARBA" id="ARBA00022617"/>
    </source>
</evidence>
<dbReference type="PROSITE" id="PS00086">
    <property type="entry name" value="CYTOCHROME_P450"/>
    <property type="match status" value="1"/>
</dbReference>